<gene>
    <name evidence="4" type="ORF">jhhlp_005305</name>
</gene>
<dbReference type="CDD" id="cd05233">
    <property type="entry name" value="SDR_c"/>
    <property type="match status" value="1"/>
</dbReference>
<dbReference type="STRING" id="41688.A0A2N3N7E9"/>
<comment type="similarity">
    <text evidence="1">Belongs to the short-chain dehydrogenases/reductases (SDR) family.</text>
</comment>
<dbReference type="EMBL" id="NLAX01000697">
    <property type="protein sequence ID" value="PKS08361.1"/>
    <property type="molecule type" value="Genomic_DNA"/>
</dbReference>
<comment type="caution">
    <text evidence="4">The sequence shown here is derived from an EMBL/GenBank/DDBJ whole genome shotgun (WGS) entry which is preliminary data.</text>
</comment>
<dbReference type="InterPro" id="IPR002347">
    <property type="entry name" value="SDR_fam"/>
</dbReference>
<evidence type="ECO:0000256" key="3">
    <source>
        <dbReference type="ARBA" id="ARBA00023002"/>
    </source>
</evidence>
<reference evidence="4 5" key="1">
    <citation type="journal article" date="2017" name="G3 (Bethesda)">
        <title>First Draft Genome Sequence of the Pathogenic Fungus Lomentospora prolificans (Formerly Scedosporium prolificans).</title>
        <authorList>
            <person name="Luo R."/>
            <person name="Zimin A."/>
            <person name="Workman R."/>
            <person name="Fan Y."/>
            <person name="Pertea G."/>
            <person name="Grossman N."/>
            <person name="Wear M.P."/>
            <person name="Jia B."/>
            <person name="Miller H."/>
            <person name="Casadevall A."/>
            <person name="Timp W."/>
            <person name="Zhang S.X."/>
            <person name="Salzberg S.L."/>
        </authorList>
    </citation>
    <scope>NUCLEOTIDE SEQUENCE [LARGE SCALE GENOMIC DNA]</scope>
    <source>
        <strain evidence="4 5">JHH-5317</strain>
    </source>
</reference>
<dbReference type="PRINTS" id="PR00080">
    <property type="entry name" value="SDRFAMILY"/>
</dbReference>
<dbReference type="GO" id="GO:0016491">
    <property type="term" value="F:oxidoreductase activity"/>
    <property type="evidence" value="ECO:0007669"/>
    <property type="project" value="UniProtKB-KW"/>
</dbReference>
<keyword evidence="2" id="KW-0521">NADP</keyword>
<dbReference type="PROSITE" id="PS00061">
    <property type="entry name" value="ADH_SHORT"/>
    <property type="match status" value="1"/>
</dbReference>
<dbReference type="Proteomes" id="UP000233524">
    <property type="component" value="Unassembled WGS sequence"/>
</dbReference>
<dbReference type="Pfam" id="PF13561">
    <property type="entry name" value="adh_short_C2"/>
    <property type="match status" value="1"/>
</dbReference>
<keyword evidence="5" id="KW-1185">Reference proteome</keyword>
<protein>
    <submittedName>
        <fullName evidence="4">Uncharacterized protein</fullName>
    </submittedName>
</protein>
<evidence type="ECO:0000256" key="2">
    <source>
        <dbReference type="ARBA" id="ARBA00022857"/>
    </source>
</evidence>
<dbReference type="FunFam" id="3.40.50.720:FF:000374">
    <property type="entry name" value="3-oxoacyl-(Acyl-carrier-protein) reductase"/>
    <property type="match status" value="1"/>
</dbReference>
<evidence type="ECO:0000313" key="5">
    <source>
        <dbReference type="Proteomes" id="UP000233524"/>
    </source>
</evidence>
<dbReference type="Gene3D" id="3.40.50.720">
    <property type="entry name" value="NAD(P)-binding Rossmann-like Domain"/>
    <property type="match status" value="1"/>
</dbReference>
<evidence type="ECO:0000256" key="1">
    <source>
        <dbReference type="ARBA" id="ARBA00006484"/>
    </source>
</evidence>
<dbReference type="SUPFAM" id="SSF51735">
    <property type="entry name" value="NAD(P)-binding Rossmann-fold domains"/>
    <property type="match status" value="1"/>
</dbReference>
<keyword evidence="3" id="KW-0560">Oxidoreductase</keyword>
<name>A0A2N3N7E9_9PEZI</name>
<dbReference type="OrthoDB" id="47007at2759"/>
<dbReference type="PANTHER" id="PTHR43639">
    <property type="entry name" value="OXIDOREDUCTASE, SHORT-CHAIN DEHYDROGENASE/REDUCTASE FAMILY (AFU_ORTHOLOGUE AFUA_5G02870)"/>
    <property type="match status" value="1"/>
</dbReference>
<dbReference type="InterPro" id="IPR036291">
    <property type="entry name" value="NAD(P)-bd_dom_sf"/>
</dbReference>
<sequence length="263" mass="27635">MTSSQQASSPFPTLAGKVAIVTGASRGIGLHIALELARRGTKVAATYVSPSSEKAVEELISQIKGFGGSSDCIGIRADLHNPESAKVIVAETIAAFGPHIDILVNNAGIEVVKPTSGIQVSDFNQVYQVNVLAPILLVQHVKPHLRKPGRVINIGSVGARSGFKDLSLYCSSKAALEGLTRCWAAELGADGHSVNVINPGPVKSDMLNNIPEDIVAMQKATTPLQNRLGTFDDVAQIAAWLAGEESRWVTGQAISASGGWAMY</sequence>
<organism evidence="4 5">
    <name type="scientific">Lomentospora prolificans</name>
    <dbReference type="NCBI Taxonomy" id="41688"/>
    <lineage>
        <taxon>Eukaryota</taxon>
        <taxon>Fungi</taxon>
        <taxon>Dikarya</taxon>
        <taxon>Ascomycota</taxon>
        <taxon>Pezizomycotina</taxon>
        <taxon>Sordariomycetes</taxon>
        <taxon>Hypocreomycetidae</taxon>
        <taxon>Microascales</taxon>
        <taxon>Microascaceae</taxon>
        <taxon>Lomentospora</taxon>
    </lineage>
</organism>
<dbReference type="VEuPathDB" id="FungiDB:jhhlp_005305"/>
<dbReference type="AlphaFoldDB" id="A0A2N3N7E9"/>
<dbReference type="PANTHER" id="PTHR43639:SF1">
    <property type="entry name" value="SHORT-CHAIN DEHYDROGENASE_REDUCTASE FAMILY PROTEIN"/>
    <property type="match status" value="1"/>
</dbReference>
<dbReference type="PRINTS" id="PR00081">
    <property type="entry name" value="GDHRDH"/>
</dbReference>
<dbReference type="InParanoid" id="A0A2N3N7E9"/>
<proteinExistence type="inferred from homology"/>
<dbReference type="InterPro" id="IPR020904">
    <property type="entry name" value="Sc_DH/Rdtase_CS"/>
</dbReference>
<evidence type="ECO:0000313" key="4">
    <source>
        <dbReference type="EMBL" id="PKS08361.1"/>
    </source>
</evidence>
<accession>A0A2N3N7E9</accession>